<reference evidence="1 2" key="1">
    <citation type="submission" date="2018-08" db="EMBL/GenBank/DDBJ databases">
        <title>A genome reference for cultivated species of the human gut microbiota.</title>
        <authorList>
            <person name="Zou Y."/>
            <person name="Xue W."/>
            <person name="Luo G."/>
        </authorList>
    </citation>
    <scope>NUCLEOTIDE SEQUENCE [LARGE SCALE GENOMIC DNA]</scope>
    <source>
        <strain evidence="1 2">AM25-6</strain>
    </source>
</reference>
<sequence>MIKGIIDRFENDKVVIEFEDLKIGVLPKNIFKKGIKEGDEVTLNIDTKHTKNIDIDELFK</sequence>
<evidence type="ECO:0000313" key="2">
    <source>
        <dbReference type="Proteomes" id="UP000261212"/>
    </source>
</evidence>
<gene>
    <name evidence="1" type="ORF">DW687_04345</name>
</gene>
<dbReference type="Pfam" id="PF11213">
    <property type="entry name" value="DUF3006"/>
    <property type="match status" value="1"/>
</dbReference>
<protein>
    <submittedName>
        <fullName evidence="1">DUF3006 domain-containing protein</fullName>
    </submittedName>
</protein>
<evidence type="ECO:0000313" key="1">
    <source>
        <dbReference type="EMBL" id="RGD75562.1"/>
    </source>
</evidence>
<dbReference type="EMBL" id="QUSM01000002">
    <property type="protein sequence ID" value="RGD75562.1"/>
    <property type="molecule type" value="Genomic_DNA"/>
</dbReference>
<proteinExistence type="predicted"/>
<dbReference type="AlphaFoldDB" id="A0A3E3E1X2"/>
<accession>A0A3E3E1X2</accession>
<dbReference type="InterPro" id="IPR021377">
    <property type="entry name" value="DUF3006"/>
</dbReference>
<comment type="caution">
    <text evidence="1">The sequence shown here is derived from an EMBL/GenBank/DDBJ whole genome shotgun (WGS) entry which is preliminary data.</text>
</comment>
<organism evidence="1 2">
    <name type="scientific">Anaerofustis stercorihominis</name>
    <dbReference type="NCBI Taxonomy" id="214853"/>
    <lineage>
        <taxon>Bacteria</taxon>
        <taxon>Bacillati</taxon>
        <taxon>Bacillota</taxon>
        <taxon>Clostridia</taxon>
        <taxon>Eubacteriales</taxon>
        <taxon>Eubacteriaceae</taxon>
        <taxon>Anaerofustis</taxon>
    </lineage>
</organism>
<dbReference type="GeneID" id="98000248"/>
<name>A0A3E3E1X2_9FIRM</name>
<dbReference type="RefSeq" id="WP_007049907.1">
    <property type="nucleotide sequence ID" value="NZ_CABKNJ010000001.1"/>
</dbReference>
<dbReference type="Proteomes" id="UP000261212">
    <property type="component" value="Unassembled WGS sequence"/>
</dbReference>